<accession>A0A8B3GWH4</accession>
<dbReference type="Proteomes" id="UP000284123">
    <property type="component" value="Unassembled WGS sequence"/>
</dbReference>
<evidence type="ECO:0000313" key="1">
    <source>
        <dbReference type="EMBL" id="RNE30875.1"/>
    </source>
</evidence>
<comment type="caution">
    <text evidence="1">The sequence shown here is derived from an EMBL/GenBank/DDBJ whole genome shotgun (WGS) entry which is preliminary data.</text>
</comment>
<name>A0A8B3GWH4_LACPA</name>
<reference evidence="1 2" key="1">
    <citation type="journal article" date="2018" name="Front. Microbiol.">
        <title>Conversion of Methionine to Cysteine in Lactobacillus paracasei Depends on the Highly Mobile cysK-ctl-cysE Gene Cluster.</title>
        <authorList>
            <person name="Wuthrich D."/>
            <person name="Irmler S."/>
            <person name="Berthoud H."/>
            <person name="Guggenbuhl B."/>
            <person name="Eugster E."/>
            <person name="Bruggmann R."/>
        </authorList>
    </citation>
    <scope>NUCLEOTIDE SEQUENCE [LARGE SCALE GENOMIC DNA]</scope>
    <source>
        <strain evidence="1 2">FAM6012</strain>
    </source>
</reference>
<dbReference type="EMBL" id="LKGI01000054">
    <property type="protein sequence ID" value="RNE30875.1"/>
    <property type="molecule type" value="Genomic_DNA"/>
</dbReference>
<protein>
    <submittedName>
        <fullName evidence="1">Uncharacterized protein</fullName>
    </submittedName>
</protein>
<sequence length="40" mass="4370">MTIILLFLGFLVGAFIMTMGGGGGWVLQPLSYRKYAFSRG</sequence>
<evidence type="ECO:0000313" key="2">
    <source>
        <dbReference type="Proteomes" id="UP000284123"/>
    </source>
</evidence>
<gene>
    <name evidence="1" type="ORF">FAM6012_01420</name>
</gene>
<organism evidence="1 2">
    <name type="scientific">Lacticaseibacillus paracasei</name>
    <name type="common">Lactobacillus paracasei</name>
    <dbReference type="NCBI Taxonomy" id="1597"/>
    <lineage>
        <taxon>Bacteria</taxon>
        <taxon>Bacillati</taxon>
        <taxon>Bacillota</taxon>
        <taxon>Bacilli</taxon>
        <taxon>Lactobacillales</taxon>
        <taxon>Lactobacillaceae</taxon>
        <taxon>Lacticaseibacillus</taxon>
    </lineage>
</organism>
<dbReference type="AlphaFoldDB" id="A0A8B3GWH4"/>
<proteinExistence type="predicted"/>